<name>A0A645CI72_9ZZZZ</name>
<feature type="transmembrane region" description="Helical" evidence="6">
    <location>
        <begin position="196"/>
        <end position="214"/>
    </location>
</feature>
<feature type="transmembrane region" description="Helical" evidence="6">
    <location>
        <begin position="154"/>
        <end position="176"/>
    </location>
</feature>
<evidence type="ECO:0000256" key="4">
    <source>
        <dbReference type="ARBA" id="ARBA00022989"/>
    </source>
</evidence>
<dbReference type="InterPro" id="IPR036259">
    <property type="entry name" value="MFS_trans_sf"/>
</dbReference>
<feature type="transmembrane region" description="Helical" evidence="6">
    <location>
        <begin position="314"/>
        <end position="340"/>
    </location>
</feature>
<dbReference type="GO" id="GO:0022857">
    <property type="term" value="F:transmembrane transporter activity"/>
    <property type="evidence" value="ECO:0007669"/>
    <property type="project" value="InterPro"/>
</dbReference>
<feature type="transmembrane region" description="Helical" evidence="6">
    <location>
        <begin position="250"/>
        <end position="266"/>
    </location>
</feature>
<accession>A0A645CI72</accession>
<dbReference type="Gene3D" id="1.20.1250.20">
    <property type="entry name" value="MFS general substrate transporter like domains"/>
    <property type="match status" value="1"/>
</dbReference>
<feature type="transmembrane region" description="Helical" evidence="6">
    <location>
        <begin position="76"/>
        <end position="97"/>
    </location>
</feature>
<dbReference type="PANTHER" id="PTHR23505">
    <property type="entry name" value="SPINSTER"/>
    <property type="match status" value="1"/>
</dbReference>
<reference evidence="8" key="1">
    <citation type="submission" date="2019-08" db="EMBL/GenBank/DDBJ databases">
        <authorList>
            <person name="Kucharzyk K."/>
            <person name="Murdoch R.W."/>
            <person name="Higgins S."/>
            <person name="Loffler F."/>
        </authorList>
    </citation>
    <scope>NUCLEOTIDE SEQUENCE</scope>
</reference>
<protein>
    <submittedName>
        <fullName evidence="8">D-galactonate transporter</fullName>
    </submittedName>
</protein>
<evidence type="ECO:0000256" key="1">
    <source>
        <dbReference type="ARBA" id="ARBA00004141"/>
    </source>
</evidence>
<evidence type="ECO:0000256" key="6">
    <source>
        <dbReference type="SAM" id="Phobius"/>
    </source>
</evidence>
<dbReference type="InterPro" id="IPR044770">
    <property type="entry name" value="MFS_spinster-like"/>
</dbReference>
<dbReference type="PROSITE" id="PS50850">
    <property type="entry name" value="MFS"/>
    <property type="match status" value="1"/>
</dbReference>
<gene>
    <name evidence="8" type="primary">dgoT_2</name>
    <name evidence="8" type="ORF">SDC9_123510</name>
</gene>
<keyword evidence="5 6" id="KW-0472">Membrane</keyword>
<feature type="domain" description="Major facilitator superfamily (MFS) profile" evidence="7">
    <location>
        <begin position="1"/>
        <end position="346"/>
    </location>
</feature>
<feature type="transmembrane region" description="Helical" evidence="6">
    <location>
        <begin position="17"/>
        <end position="35"/>
    </location>
</feature>
<proteinExistence type="predicted"/>
<keyword evidence="2" id="KW-0813">Transport</keyword>
<feature type="transmembrane region" description="Helical" evidence="6">
    <location>
        <begin position="41"/>
        <end position="64"/>
    </location>
</feature>
<dbReference type="Pfam" id="PF07690">
    <property type="entry name" value="MFS_1"/>
    <property type="match status" value="1"/>
</dbReference>
<feature type="transmembrane region" description="Helical" evidence="6">
    <location>
        <begin position="226"/>
        <end position="244"/>
    </location>
</feature>
<dbReference type="PANTHER" id="PTHR23505:SF79">
    <property type="entry name" value="PROTEIN SPINSTER"/>
    <property type="match status" value="1"/>
</dbReference>
<evidence type="ECO:0000256" key="3">
    <source>
        <dbReference type="ARBA" id="ARBA00022692"/>
    </source>
</evidence>
<feature type="transmembrane region" description="Helical" evidence="6">
    <location>
        <begin position="103"/>
        <end position="125"/>
    </location>
</feature>
<evidence type="ECO:0000256" key="5">
    <source>
        <dbReference type="ARBA" id="ARBA00023136"/>
    </source>
</evidence>
<comment type="caution">
    <text evidence="8">The sequence shown here is derived from an EMBL/GenBank/DDBJ whole genome shotgun (WGS) entry which is preliminary data.</text>
</comment>
<evidence type="ECO:0000256" key="2">
    <source>
        <dbReference type="ARBA" id="ARBA00022448"/>
    </source>
</evidence>
<dbReference type="EMBL" id="VSSQ01027327">
    <property type="protein sequence ID" value="MPM76512.1"/>
    <property type="molecule type" value="Genomic_DNA"/>
</dbReference>
<feature type="transmembrane region" description="Helical" evidence="6">
    <location>
        <begin position="286"/>
        <end position="308"/>
    </location>
</feature>
<dbReference type="GO" id="GO:0016020">
    <property type="term" value="C:membrane"/>
    <property type="evidence" value="ECO:0007669"/>
    <property type="project" value="UniProtKB-SubCell"/>
</dbReference>
<organism evidence="8">
    <name type="scientific">bioreactor metagenome</name>
    <dbReference type="NCBI Taxonomy" id="1076179"/>
    <lineage>
        <taxon>unclassified sequences</taxon>
        <taxon>metagenomes</taxon>
        <taxon>ecological metagenomes</taxon>
    </lineage>
</organism>
<dbReference type="AlphaFoldDB" id="A0A645CI72"/>
<keyword evidence="4 6" id="KW-1133">Transmembrane helix</keyword>
<dbReference type="InterPro" id="IPR011701">
    <property type="entry name" value="MFS"/>
</dbReference>
<sequence length="348" mass="38056">MVPIAGFLGDIFSRRSILLFCIAFWSISTFFTGFAGGLFSFVFLLGIATGGGEAFYAPAANAMLGENYKNNRAFALSIHQTAVYAGIILSGVLAGYIGEKVGWRSSFHIFGAAGVILAIVFMLRVKPEHKKRTKIDHKVLATMKDALLVFKKPTVILLTLAFACMVFVNIGYLTWMPLYLVEQYGMSITYAGFSSLIYHHIGAFLGVLIGAKIADNQAKLNPKSRLIIQTIALIGGAPFIFLMGFADNQMITYVALAVFGLMRGIYDSNIFASLYEVVQPTTRSSVTGFMLMFAFLMGAFAPLIMGVLKPTLGLAVSFSCLSAFYVLGGIFILMAVLFWFKKDYCDDK</sequence>
<dbReference type="InterPro" id="IPR020846">
    <property type="entry name" value="MFS_dom"/>
</dbReference>
<comment type="subcellular location">
    <subcellularLocation>
        <location evidence="1">Membrane</location>
        <topology evidence="1">Multi-pass membrane protein</topology>
    </subcellularLocation>
</comment>
<dbReference type="SUPFAM" id="SSF103473">
    <property type="entry name" value="MFS general substrate transporter"/>
    <property type="match status" value="1"/>
</dbReference>
<evidence type="ECO:0000313" key="8">
    <source>
        <dbReference type="EMBL" id="MPM76512.1"/>
    </source>
</evidence>
<evidence type="ECO:0000259" key="7">
    <source>
        <dbReference type="PROSITE" id="PS50850"/>
    </source>
</evidence>
<keyword evidence="3 6" id="KW-0812">Transmembrane</keyword>